<evidence type="ECO:0000256" key="4">
    <source>
        <dbReference type="ARBA" id="ARBA00022989"/>
    </source>
</evidence>
<dbReference type="GO" id="GO:0015385">
    <property type="term" value="F:sodium:proton antiporter activity"/>
    <property type="evidence" value="ECO:0007669"/>
    <property type="project" value="UniProtKB-UniRule"/>
</dbReference>
<keyword evidence="5 6" id="KW-0472">Membrane</keyword>
<gene>
    <name evidence="6 8" type="primary">nhaA</name>
    <name evidence="7" type="ORF">G6L72_14010</name>
    <name evidence="8" type="ORF">G6M88_14430</name>
</gene>
<feature type="transmembrane region" description="Helical" evidence="6">
    <location>
        <begin position="341"/>
        <end position="361"/>
    </location>
</feature>
<comment type="similarity">
    <text evidence="6">Belongs to the NhaA Na(+)/H(+) (TC 2.A.33) antiporter family.</text>
</comment>
<feature type="transmembrane region" description="Helical" evidence="6">
    <location>
        <begin position="219"/>
        <end position="235"/>
    </location>
</feature>
<dbReference type="NCBIfam" id="NF007112">
    <property type="entry name" value="PRK09561.1"/>
    <property type="match status" value="1"/>
</dbReference>
<sequence>MELNWSYNSHQRVLRALRAFPKSTETKINFQQGEREPVSSTSNPGRINSTLRNFLDNESSGGLVLMGIALLAIITANSPLADGYFHLLHIYLGPLSVQHWINDALMAVFFLMVGLEIKREMLDGQLSTWSRRVLPGAAAAGGMIFPALFYVFLNRENPEALRGWAIPTATDIAFALGVLSLFGSRVPASLKIFLAALAIIDDLGAVIVIALFYTADLNLMALMGAAVVWANLFIFNKIKVNSLWPYLVLGAVLWVLVFASGVHATLAGVMLALTIPLKLTPGTPEASQAESPLHRLEHMLHKPVAFIVVPIFGFANAGVSLSGLNLGVFTEPLTMGVAGGLVLGKLVGVFGVVALLVKLGVAQLPAQASWGQVAGTAFLCGIGFTMSLFIGLLAFTDPMVQDHVKIGILIGSLVSGIVGASILAVSTRRQHVVTFKI</sequence>
<evidence type="ECO:0000313" key="8">
    <source>
        <dbReference type="EMBL" id="QTG03113.1"/>
    </source>
</evidence>
<protein>
    <recommendedName>
        <fullName evidence="6">Na(+)/H(+) antiporter NhaA</fullName>
    </recommendedName>
    <alternativeName>
        <fullName evidence="6">Sodium/proton antiporter NhaA</fullName>
    </alternativeName>
</protein>
<keyword evidence="6" id="KW-0406">Ion transport</keyword>
<organism evidence="8 9">
    <name type="scientific">Agrobacterium rubi</name>
    <dbReference type="NCBI Taxonomy" id="28099"/>
    <lineage>
        <taxon>Bacteria</taxon>
        <taxon>Pseudomonadati</taxon>
        <taxon>Pseudomonadota</taxon>
        <taxon>Alphaproteobacteria</taxon>
        <taxon>Hyphomicrobiales</taxon>
        <taxon>Rhizobiaceae</taxon>
        <taxon>Rhizobium/Agrobacterium group</taxon>
        <taxon>Agrobacterium</taxon>
    </lineage>
</organism>
<feature type="transmembrane region" description="Helical" evidence="6">
    <location>
        <begin position="133"/>
        <end position="152"/>
    </location>
</feature>
<dbReference type="EMBL" id="JAAMCP010000008">
    <property type="protein sequence ID" value="NTF37825.1"/>
    <property type="molecule type" value="Genomic_DNA"/>
</dbReference>
<keyword evidence="10" id="KW-1185">Reference proteome</keyword>
<feature type="transmembrane region" description="Helical" evidence="6">
    <location>
        <begin position="304"/>
        <end position="329"/>
    </location>
</feature>
<dbReference type="GO" id="GO:0006885">
    <property type="term" value="P:regulation of pH"/>
    <property type="evidence" value="ECO:0007669"/>
    <property type="project" value="UniProtKB-UniRule"/>
</dbReference>
<feature type="transmembrane region" description="Helical" evidence="6">
    <location>
        <begin position="373"/>
        <end position="394"/>
    </location>
</feature>
<feature type="transmembrane region" description="Helical" evidence="6">
    <location>
        <begin position="406"/>
        <end position="425"/>
    </location>
</feature>
<dbReference type="GO" id="GO:0005886">
    <property type="term" value="C:plasma membrane"/>
    <property type="evidence" value="ECO:0007669"/>
    <property type="project" value="UniProtKB-SubCell"/>
</dbReference>
<accession>A0AAE7UQL4</accession>
<evidence type="ECO:0000256" key="3">
    <source>
        <dbReference type="ARBA" id="ARBA00022692"/>
    </source>
</evidence>
<keyword evidence="6" id="KW-0813">Transport</keyword>
<feature type="transmembrane region" description="Helical" evidence="6">
    <location>
        <begin position="192"/>
        <end position="213"/>
    </location>
</feature>
<dbReference type="Proteomes" id="UP000663912">
    <property type="component" value="Chromosome 2"/>
</dbReference>
<feature type="transmembrane region" description="Helical" evidence="6">
    <location>
        <begin position="100"/>
        <end position="117"/>
    </location>
</feature>
<dbReference type="PANTHER" id="PTHR30341">
    <property type="entry name" value="SODIUM ION/PROTON ANTIPORTER NHAA-RELATED"/>
    <property type="match status" value="1"/>
</dbReference>
<dbReference type="EMBL" id="CP049207">
    <property type="protein sequence ID" value="QTG03113.1"/>
    <property type="molecule type" value="Genomic_DNA"/>
</dbReference>
<dbReference type="InterPro" id="IPR023171">
    <property type="entry name" value="Na/H_antiporter_dom_sf"/>
</dbReference>
<reference evidence="8" key="2">
    <citation type="submission" date="2020-02" db="EMBL/GenBank/DDBJ databases">
        <title>Unexpected conservation and global transmission of agrobacterial virulence plasmids.</title>
        <authorList>
            <person name="Weisberg A.J."/>
            <person name="Davis E.W. II"/>
            <person name="Tabima J.R."/>
            <person name="Belcher M.S."/>
            <person name="Miller M."/>
            <person name="Kuo C.-H."/>
            <person name="Loper J.E."/>
            <person name="Grunwald N.J."/>
            <person name="Putnam M.L."/>
            <person name="Chang J.H."/>
        </authorList>
    </citation>
    <scope>NUCLEOTIDE SEQUENCE</scope>
    <source>
        <strain evidence="8">W2/73</strain>
    </source>
</reference>
<evidence type="ECO:0000313" key="10">
    <source>
        <dbReference type="Proteomes" id="UP000822331"/>
    </source>
</evidence>
<dbReference type="AlphaFoldDB" id="A0AAE7UQL4"/>
<name>A0AAE7UQL4_9HYPH</name>
<comment type="catalytic activity">
    <reaction evidence="6">
        <text>Na(+)(in) + 2 H(+)(out) = Na(+)(out) + 2 H(+)(in)</text>
        <dbReference type="Rhea" id="RHEA:29251"/>
        <dbReference type="ChEBI" id="CHEBI:15378"/>
        <dbReference type="ChEBI" id="CHEBI:29101"/>
    </reaction>
</comment>
<proteinExistence type="inferred from homology"/>
<dbReference type="KEGG" id="arui:G6M88_14430"/>
<feature type="transmembrane region" description="Helical" evidence="6">
    <location>
        <begin position="247"/>
        <end position="275"/>
    </location>
</feature>
<keyword evidence="3 6" id="KW-0812">Transmembrane</keyword>
<keyword evidence="4 6" id="KW-1133">Transmembrane helix</keyword>
<dbReference type="NCBIfam" id="TIGR00773">
    <property type="entry name" value="NhaA"/>
    <property type="match status" value="1"/>
</dbReference>
<feature type="transmembrane region" description="Helical" evidence="6">
    <location>
        <begin position="164"/>
        <end position="183"/>
    </location>
</feature>
<evidence type="ECO:0000313" key="9">
    <source>
        <dbReference type="Proteomes" id="UP000663912"/>
    </source>
</evidence>
<keyword evidence="6" id="KW-0915">Sodium</keyword>
<comment type="subcellular location">
    <subcellularLocation>
        <location evidence="1">Cell inner membrane</location>
        <topology evidence="1">Multi-pass membrane protein</topology>
    </subcellularLocation>
    <subcellularLocation>
        <location evidence="6">Cell membrane</location>
        <topology evidence="6">Multi-pass membrane protein</topology>
    </subcellularLocation>
</comment>
<evidence type="ECO:0000256" key="1">
    <source>
        <dbReference type="ARBA" id="ARBA00004429"/>
    </source>
</evidence>
<evidence type="ECO:0000256" key="2">
    <source>
        <dbReference type="ARBA" id="ARBA00022475"/>
    </source>
</evidence>
<reference evidence="7 10" key="1">
    <citation type="journal article" date="2020" name="Science">
        <title>Unexpected conservation and global transmission of agrobacterial virulence plasmids.</title>
        <authorList>
            <person name="Weisberg A.J."/>
            <person name="Davis E.W. 2nd"/>
            <person name="Tabima J."/>
            <person name="Belcher M.S."/>
            <person name="Miller M."/>
            <person name="Kuo C.H."/>
            <person name="Loper J.E."/>
            <person name="Grunwald N.J."/>
            <person name="Putnam M.L."/>
            <person name="Chang J.H."/>
        </authorList>
    </citation>
    <scope>NUCLEOTIDE SEQUENCE [LARGE SCALE GENOMIC DNA]</scope>
    <source>
        <strain evidence="7 10">A19/93</strain>
    </source>
</reference>
<feature type="transmembrane region" description="Helical" evidence="6">
    <location>
        <begin position="62"/>
        <end position="80"/>
    </location>
</feature>
<keyword evidence="6" id="KW-0050">Antiport</keyword>
<keyword evidence="2 6" id="KW-1003">Cell membrane</keyword>
<dbReference type="Gene3D" id="1.20.1530.10">
    <property type="entry name" value="Na+/H+ antiporter like domain"/>
    <property type="match status" value="1"/>
</dbReference>
<dbReference type="PANTHER" id="PTHR30341:SF0">
    <property type="entry name" value="NA(+)_H(+) ANTIPORTER NHAA"/>
    <property type="match status" value="1"/>
</dbReference>
<dbReference type="Pfam" id="PF06965">
    <property type="entry name" value="Na_H_antiport_1"/>
    <property type="match status" value="1"/>
</dbReference>
<dbReference type="Proteomes" id="UP000822331">
    <property type="component" value="Unassembled WGS sequence"/>
</dbReference>
<keyword evidence="6" id="KW-0739">Sodium transport</keyword>
<dbReference type="NCBIfam" id="NF007111">
    <property type="entry name" value="PRK09560.1"/>
    <property type="match status" value="1"/>
</dbReference>
<dbReference type="HAMAP" id="MF_01844">
    <property type="entry name" value="NhaA"/>
    <property type="match status" value="1"/>
</dbReference>
<evidence type="ECO:0000256" key="6">
    <source>
        <dbReference type="HAMAP-Rule" id="MF_01844"/>
    </source>
</evidence>
<evidence type="ECO:0000256" key="5">
    <source>
        <dbReference type="ARBA" id="ARBA00023136"/>
    </source>
</evidence>
<comment type="function">
    <text evidence="6">Na(+)/H(+) antiporter that extrudes sodium in exchange for external protons.</text>
</comment>
<dbReference type="InterPro" id="IPR004670">
    <property type="entry name" value="NhaA"/>
</dbReference>
<evidence type="ECO:0000313" key="7">
    <source>
        <dbReference type="EMBL" id="NTF37825.1"/>
    </source>
</evidence>